<dbReference type="InterPro" id="IPR036515">
    <property type="entry name" value="Transposase_17_sf"/>
</dbReference>
<gene>
    <name evidence="2" type="ORF">DESUT3_16720</name>
</gene>
<sequence length="207" mass="23345">MVFSDPDDFRYYLVNLATWKAALDCKVYGYCLMTNHVHLIVDPGDNPAHLGMLMKRLAGRQTRYVNRLEGRSGTLWEGRYRSSPIENDAYLLACCRYVDLNPVQAGVCAQPADYPWSSGAAHLGGSCPEWLDLAPAWLGLGETDEERVRHYRDLLAKPVNDEERQAIVGPVKRGQLTGGDRFVDEVAERLGRRVELRGQGRPRKRGK</sequence>
<dbReference type="Proteomes" id="UP001319827">
    <property type="component" value="Chromosome"/>
</dbReference>
<dbReference type="PANTHER" id="PTHR34322">
    <property type="entry name" value="TRANSPOSASE, Y1_TNP DOMAIN-CONTAINING"/>
    <property type="match status" value="1"/>
</dbReference>
<evidence type="ECO:0000313" key="2">
    <source>
        <dbReference type="EMBL" id="BCR04603.1"/>
    </source>
</evidence>
<dbReference type="InterPro" id="IPR002686">
    <property type="entry name" value="Transposase_17"/>
</dbReference>
<reference evidence="2 3" key="2">
    <citation type="journal article" date="2021" name="Int. J. Syst. Evol. Microbiol.">
        <title>Isolation and Polyphasic Characterization of Desulfuromonas versatilis sp. Nov., an Electrogenic Bacteria Capable of Versatile Metabolism Isolated from a Graphene Oxide-Reducing Enrichment Culture.</title>
        <authorList>
            <person name="Xie L."/>
            <person name="Yoshida N."/>
            <person name="Ishii S."/>
            <person name="Meng L."/>
        </authorList>
    </citation>
    <scope>NUCLEOTIDE SEQUENCE [LARGE SCALE GENOMIC DNA]</scope>
    <source>
        <strain evidence="2 3">NIT-T3</strain>
    </source>
</reference>
<proteinExistence type="predicted"/>
<protein>
    <submittedName>
        <fullName evidence="2">Transposase</fullName>
    </submittedName>
</protein>
<dbReference type="SUPFAM" id="SSF143422">
    <property type="entry name" value="Transposase IS200-like"/>
    <property type="match status" value="1"/>
</dbReference>
<organism evidence="2 3">
    <name type="scientific">Desulfuromonas versatilis</name>
    <dbReference type="NCBI Taxonomy" id="2802975"/>
    <lineage>
        <taxon>Bacteria</taxon>
        <taxon>Pseudomonadati</taxon>
        <taxon>Thermodesulfobacteriota</taxon>
        <taxon>Desulfuromonadia</taxon>
        <taxon>Desulfuromonadales</taxon>
        <taxon>Desulfuromonadaceae</taxon>
        <taxon>Desulfuromonas</taxon>
    </lineage>
</organism>
<name>A0ABM8HVN4_9BACT</name>
<reference evidence="2 3" key="1">
    <citation type="journal article" date="2016" name="C (Basel)">
        <title>Selective Growth of and Electricity Production by Marine Exoelectrogenic Bacteria in Self-Aggregated Hydrogel of Microbially Reduced Graphene Oxide.</title>
        <authorList>
            <person name="Yoshida N."/>
            <person name="Goto Y."/>
            <person name="Miyata Y."/>
        </authorList>
    </citation>
    <scope>NUCLEOTIDE SEQUENCE [LARGE SCALE GENOMIC DNA]</scope>
    <source>
        <strain evidence="2 3">NIT-T3</strain>
    </source>
</reference>
<dbReference type="Gene3D" id="3.30.70.1290">
    <property type="entry name" value="Transposase IS200-like"/>
    <property type="match status" value="1"/>
</dbReference>
<evidence type="ECO:0000259" key="1">
    <source>
        <dbReference type="SMART" id="SM01321"/>
    </source>
</evidence>
<evidence type="ECO:0000313" key="3">
    <source>
        <dbReference type="Proteomes" id="UP001319827"/>
    </source>
</evidence>
<dbReference type="PANTHER" id="PTHR34322:SF2">
    <property type="entry name" value="TRANSPOSASE IS200-LIKE DOMAIN-CONTAINING PROTEIN"/>
    <property type="match status" value="1"/>
</dbReference>
<dbReference type="EMBL" id="AP024355">
    <property type="protein sequence ID" value="BCR04603.1"/>
    <property type="molecule type" value="Genomic_DNA"/>
</dbReference>
<accession>A0ABM8HVN4</accession>
<dbReference type="Pfam" id="PF01797">
    <property type="entry name" value="Y1_Tnp"/>
    <property type="match status" value="1"/>
</dbReference>
<feature type="domain" description="Transposase IS200-like" evidence="1">
    <location>
        <begin position="2"/>
        <end position="101"/>
    </location>
</feature>
<dbReference type="SMART" id="SM01321">
    <property type="entry name" value="Y1_Tnp"/>
    <property type="match status" value="1"/>
</dbReference>
<keyword evidence="3" id="KW-1185">Reference proteome</keyword>